<evidence type="ECO:0000256" key="1">
    <source>
        <dbReference type="SAM" id="MobiDB-lite"/>
    </source>
</evidence>
<dbReference type="InterPro" id="IPR027417">
    <property type="entry name" value="P-loop_NTPase"/>
</dbReference>
<proteinExistence type="predicted"/>
<evidence type="ECO:0000313" key="2">
    <source>
        <dbReference type="EMBL" id="MEK8073155.1"/>
    </source>
</evidence>
<keyword evidence="3" id="KW-1185">Reference proteome</keyword>
<protein>
    <recommendedName>
        <fullName evidence="4">ATP/GTP-binding protein</fullName>
    </recommendedName>
</protein>
<feature type="region of interest" description="Disordered" evidence="1">
    <location>
        <begin position="478"/>
        <end position="498"/>
    </location>
</feature>
<sequence>MVKILDDTARAALVVAANRPGVRSMWAKHRLATDDRRRRNRDAADYSSSADGFARSTLRLTDRGFAGPGGGRTNTVGRQIEYRATSVQAAGLWPWSVGAGAPLIGTPIGQHLLTRAAVCFDLLNWFIEGLITAPVGFVLGLNGYGKSSFVRRVVLGGIAQNVTTLVLADVKPDYRKEIEAVGGQVIDLGYGYGRINPLAGGVLGSVIPTLSAFPDLQRRMLAELRGRQVQVVSGLIELSRGGQVQDFEETILATSLNLLYGEMGYTPDRPPLLGDLLALVIDGHPELIADAGEDTVEEYRRSTKRLRQSLRGLIKGRFGEVFNGHTTTEIDIDAVAICIDVSHIAEGDTKLKAAVMLVCWSDGFAAIEAAHALADAGLGPQRYFQAIMDELWQVLGLGDFMVDRVNALTRLNRAIATALWMITHTITDLESQSTTGSANKALGFLERARVKVIGPIPEKEVERLAGIVKFTATESDMVSGWSAPPPMTGDRRKHDEPIEPPSGLGKFLIKIGESELSPGIPVQLIFSAAEIDAGIHDTNSRFSEFADANLVREVIEADIAAPEQAGALA</sequence>
<evidence type="ECO:0000313" key="3">
    <source>
        <dbReference type="Proteomes" id="UP001456513"/>
    </source>
</evidence>
<gene>
    <name evidence="2" type="ORF">AABD04_20110</name>
</gene>
<comment type="caution">
    <text evidence="2">The sequence shown here is derived from an EMBL/GenBank/DDBJ whole genome shotgun (WGS) entry which is preliminary data.</text>
</comment>
<dbReference type="RefSeq" id="WP_206511069.1">
    <property type="nucleotide sequence ID" value="NZ_JBBPCN010000001.1"/>
</dbReference>
<dbReference type="Gene3D" id="3.40.50.300">
    <property type="entry name" value="P-loop containing nucleotide triphosphate hydrolases"/>
    <property type="match status" value="2"/>
</dbReference>
<dbReference type="SUPFAM" id="SSF52540">
    <property type="entry name" value="P-loop containing nucleoside triphosphate hydrolases"/>
    <property type="match status" value="1"/>
</dbReference>
<evidence type="ECO:0008006" key="4">
    <source>
        <dbReference type="Google" id="ProtNLM"/>
    </source>
</evidence>
<dbReference type="Proteomes" id="UP001456513">
    <property type="component" value="Unassembled WGS sequence"/>
</dbReference>
<organism evidence="2 3">
    <name type="scientific">Rhodococcus navarretei</name>
    <dbReference type="NCBI Taxonomy" id="3128981"/>
    <lineage>
        <taxon>Bacteria</taxon>
        <taxon>Bacillati</taxon>
        <taxon>Actinomycetota</taxon>
        <taxon>Actinomycetes</taxon>
        <taxon>Mycobacteriales</taxon>
        <taxon>Nocardiaceae</taxon>
        <taxon>Rhodococcus</taxon>
    </lineage>
</organism>
<accession>A0ABU9D3E8</accession>
<reference evidence="2 3" key="1">
    <citation type="submission" date="2024-03" db="EMBL/GenBank/DDBJ databases">
        <title>Rhodococcus navarretei sp. nov. and Pseudarthrobacter quantumdoti sp. nov., two new species with the ability to biosynthesize Quantum Dots isolated from soil samples at Union Glacier, Antarctica.</title>
        <authorList>
            <person name="Vargas M."/>
        </authorList>
    </citation>
    <scope>NUCLEOTIDE SEQUENCE [LARGE SCALE GENOMIC DNA]</scope>
    <source>
        <strain evidence="2 3">EXRC-4A-4</strain>
    </source>
</reference>
<name>A0ABU9D3E8_9NOCA</name>
<dbReference type="EMBL" id="JBBPCN010000001">
    <property type="protein sequence ID" value="MEK8073155.1"/>
    <property type="molecule type" value="Genomic_DNA"/>
</dbReference>